<keyword evidence="2" id="KW-1185">Reference proteome</keyword>
<organism evidence="1 2">
    <name type="scientific">Acetatifactor muris</name>
    <dbReference type="NCBI Taxonomy" id="879566"/>
    <lineage>
        <taxon>Bacteria</taxon>
        <taxon>Bacillati</taxon>
        <taxon>Bacillota</taxon>
        <taxon>Clostridia</taxon>
        <taxon>Lachnospirales</taxon>
        <taxon>Lachnospiraceae</taxon>
        <taxon>Acetatifactor</taxon>
    </lineage>
</organism>
<protein>
    <submittedName>
        <fullName evidence="1">Uncharacterized protein</fullName>
    </submittedName>
</protein>
<dbReference type="EMBL" id="OFSM01000021">
    <property type="protein sequence ID" value="SOY31001.1"/>
    <property type="molecule type" value="Genomic_DNA"/>
</dbReference>
<sequence>MGENDGERSALINKFYQIYRPIQKSHGLRCHMHFDIYGNNFIEIWEYVGERRGRCICKVKEEDEIACYKRAIEILISYSGKGDHAKYEQKAEQKAG</sequence>
<reference evidence="1 2" key="1">
    <citation type="submission" date="2018-01" db="EMBL/GenBank/DDBJ databases">
        <authorList>
            <person name="Gaut B.S."/>
            <person name="Morton B.R."/>
            <person name="Clegg M.T."/>
            <person name="Duvall M.R."/>
        </authorList>
    </citation>
    <scope>NUCLEOTIDE SEQUENCE [LARGE SCALE GENOMIC DNA]</scope>
    <source>
        <strain evidence="1">GP69</strain>
    </source>
</reference>
<accession>A0A2K4ZKJ7</accession>
<dbReference type="OrthoDB" id="9809093at2"/>
<evidence type="ECO:0000313" key="2">
    <source>
        <dbReference type="Proteomes" id="UP000236311"/>
    </source>
</evidence>
<dbReference type="AlphaFoldDB" id="A0A2K4ZKJ7"/>
<name>A0A2K4ZKJ7_9FIRM</name>
<evidence type="ECO:0000313" key="1">
    <source>
        <dbReference type="EMBL" id="SOY31001.1"/>
    </source>
</evidence>
<dbReference type="Proteomes" id="UP000236311">
    <property type="component" value="Unassembled WGS sequence"/>
</dbReference>
<gene>
    <name evidence="1" type="ORF">AMURIS_03735</name>
</gene>
<proteinExistence type="predicted"/>
<dbReference type="RefSeq" id="WP_103241017.1">
    <property type="nucleotide sequence ID" value="NZ_JANJZD010000024.1"/>
</dbReference>